<evidence type="ECO:0000313" key="3">
    <source>
        <dbReference type="Proteomes" id="UP000696184"/>
    </source>
</evidence>
<proteinExistence type="predicted"/>
<name>A0ABS0UA05_9GAMM</name>
<dbReference type="Proteomes" id="UP000696184">
    <property type="component" value="Unassembled WGS sequence"/>
</dbReference>
<organism evidence="2 3">
    <name type="scientific">Xenorhabdus lircayensis</name>
    <dbReference type="NCBI Taxonomy" id="2763499"/>
    <lineage>
        <taxon>Bacteria</taxon>
        <taxon>Pseudomonadati</taxon>
        <taxon>Pseudomonadota</taxon>
        <taxon>Gammaproteobacteria</taxon>
        <taxon>Enterobacterales</taxon>
        <taxon>Morganellaceae</taxon>
        <taxon>Xenorhabdus</taxon>
    </lineage>
</organism>
<comment type="caution">
    <text evidence="2">The sequence shown here is derived from an EMBL/GenBank/DDBJ whole genome shotgun (WGS) entry which is preliminary data.</text>
</comment>
<keyword evidence="3" id="KW-1185">Reference proteome</keyword>
<reference evidence="2 3" key="1">
    <citation type="submission" date="2020-08" db="EMBL/GenBank/DDBJ databases">
        <title>Description of Xenorhabdus lircayensis sp. nov., the symbiotic bacterium associated with the entomopathogenic nematode Steirnernema unicornum.</title>
        <authorList>
            <person name="Castaneda-Alvarez C."/>
            <person name="Prodan S."/>
            <person name="Zamorano A."/>
            <person name="San-Blas E."/>
            <person name="Aballay E."/>
        </authorList>
    </citation>
    <scope>NUCLEOTIDE SEQUENCE [LARGE SCALE GENOMIC DNA]</scope>
    <source>
        <strain evidence="2 3">VLS</strain>
    </source>
</reference>
<dbReference type="RefSeq" id="WP_198691454.1">
    <property type="nucleotide sequence ID" value="NZ_CAWPUD010000078.1"/>
</dbReference>
<keyword evidence="1" id="KW-1133">Transmembrane helix</keyword>
<keyword evidence="1" id="KW-0472">Membrane</keyword>
<protein>
    <submittedName>
        <fullName evidence="2">Uncharacterized protein</fullName>
    </submittedName>
</protein>
<feature type="transmembrane region" description="Helical" evidence="1">
    <location>
        <begin position="7"/>
        <end position="28"/>
    </location>
</feature>
<evidence type="ECO:0000256" key="1">
    <source>
        <dbReference type="SAM" id="Phobius"/>
    </source>
</evidence>
<evidence type="ECO:0000313" key="2">
    <source>
        <dbReference type="EMBL" id="MBI6550714.1"/>
    </source>
</evidence>
<sequence>MKKWAFISLVGIMLLVFNFVTTFVYGIAKWQLPSWDIVPALLRLTFAEFCAFTVLYLTIIGLVDWAKGKK</sequence>
<dbReference type="EMBL" id="JACOII010000076">
    <property type="protein sequence ID" value="MBI6550714.1"/>
    <property type="molecule type" value="Genomic_DNA"/>
</dbReference>
<gene>
    <name evidence="2" type="ORF">H8A87_19000</name>
</gene>
<keyword evidence="1" id="KW-0812">Transmembrane</keyword>
<feature type="transmembrane region" description="Helical" evidence="1">
    <location>
        <begin position="40"/>
        <end position="63"/>
    </location>
</feature>
<accession>A0ABS0UA05</accession>